<dbReference type="AlphaFoldDB" id="A0A0K2ZKS9"/>
<proteinExistence type="predicted"/>
<evidence type="ECO:0000313" key="1">
    <source>
        <dbReference type="EMBL" id="CTP85537.1"/>
    </source>
</evidence>
<accession>A0A0K2ZKS9</accession>
<dbReference type="PANTHER" id="PTHR30143">
    <property type="entry name" value="ACID HYDRATASE"/>
    <property type="match status" value="1"/>
</dbReference>
<name>A0A0K2ZKS9_9XANT</name>
<protein>
    <submittedName>
        <fullName evidence="1">2-keto-4-pentenoate hydratase</fullName>
    </submittedName>
</protein>
<dbReference type="GO" id="GO:0005737">
    <property type="term" value="C:cytoplasm"/>
    <property type="evidence" value="ECO:0007669"/>
    <property type="project" value="TreeGrafter"/>
</dbReference>
<evidence type="ECO:0000313" key="2">
    <source>
        <dbReference type="Proteomes" id="UP000041247"/>
    </source>
</evidence>
<sequence length="303" mass="32449">MTPVYHIQRRNALSMSGATILPIPYIFAEMPLSTHSGPSDTPPPALADIAARFVQARQQGRSLPDFPGIIPDDLETAYRVQDLAIAQWPDRVVGWKVGYIAAERRDHSGDERLLGPIFARNLWNATGGTTDIPVFADGFGAVEPEYVMRLDADVPADQLQWTPEQAAQVPSTLFIGVEVASSPLATINQLGPRVVISDFGNNNGLLLGPQVADWTTLDESALLAETLIEGQRVGSGGATLLPGGLRTAFAFALARSARRGRPLKRGELIATGNATGIHDIAIGQHATIRFDGYGELHCRAVAA</sequence>
<dbReference type="EMBL" id="CXOK01000024">
    <property type="protein sequence ID" value="CTP85537.1"/>
    <property type="molecule type" value="Genomic_DNA"/>
</dbReference>
<dbReference type="SUPFAM" id="SSF56529">
    <property type="entry name" value="FAH"/>
    <property type="match status" value="1"/>
</dbReference>
<organism evidence="1 2">
    <name type="scientific">Xanthomonas graminis pv. poae</name>
    <dbReference type="NCBI Taxonomy" id="227946"/>
    <lineage>
        <taxon>Bacteria</taxon>
        <taxon>Pseudomonadati</taxon>
        <taxon>Pseudomonadota</taxon>
        <taxon>Gammaproteobacteria</taxon>
        <taxon>Lysobacterales</taxon>
        <taxon>Lysobacteraceae</taxon>
        <taxon>Xanthomonas</taxon>
        <taxon>Xanthomonas translucens group</taxon>
        <taxon>Xanthomonas graminis</taxon>
    </lineage>
</organism>
<dbReference type="InterPro" id="IPR050772">
    <property type="entry name" value="Hydratase-Decarb/MhpD_sf"/>
</dbReference>
<dbReference type="PANTHER" id="PTHR30143:SF0">
    <property type="entry name" value="2-KETO-4-PENTENOATE HYDRATASE"/>
    <property type="match status" value="1"/>
</dbReference>
<gene>
    <name evidence="1" type="ORF">XTPLMG728_0917</name>
</gene>
<reference evidence="1 2" key="1">
    <citation type="submission" date="2015-07" db="EMBL/GenBank/DDBJ databases">
        <authorList>
            <person name="Noorani M."/>
        </authorList>
    </citation>
    <scope>NUCLEOTIDE SEQUENCE [LARGE SCALE GENOMIC DNA]</scope>
    <source>
        <strain evidence="1">LMG728</strain>
    </source>
</reference>
<dbReference type="InterPro" id="IPR036663">
    <property type="entry name" value="Fumarylacetoacetase_C_sf"/>
</dbReference>
<dbReference type="Gene3D" id="3.90.850.10">
    <property type="entry name" value="Fumarylacetoacetase-like, C-terminal domain"/>
    <property type="match status" value="1"/>
</dbReference>
<dbReference type="GO" id="GO:0008684">
    <property type="term" value="F:2-oxopent-4-enoate hydratase activity"/>
    <property type="evidence" value="ECO:0007669"/>
    <property type="project" value="TreeGrafter"/>
</dbReference>
<dbReference type="Proteomes" id="UP000041247">
    <property type="component" value="Unassembled WGS sequence"/>
</dbReference>